<dbReference type="PANTHER" id="PTHR10073">
    <property type="entry name" value="DNA MISMATCH REPAIR PROTEIN MLH, PMS, MUTL"/>
    <property type="match status" value="1"/>
</dbReference>
<dbReference type="GO" id="GO:0016887">
    <property type="term" value="F:ATP hydrolysis activity"/>
    <property type="evidence" value="ECO:0007669"/>
    <property type="project" value="InterPro"/>
</dbReference>
<sequence>MDLDAVLDDVEGPAPTIKAINRDTVHRICSGQVVLSLAVAVKELIENAIDAGATIIDIFIKDYGAESIEVQDNGSGVLKGNFEALSKSVDRFFSICLKNLF</sequence>
<evidence type="ECO:0000313" key="2">
    <source>
        <dbReference type="EMBL" id="CAH1998736.1"/>
    </source>
</evidence>
<dbReference type="GO" id="GO:0032389">
    <property type="term" value="C:MutLalpha complex"/>
    <property type="evidence" value="ECO:0007669"/>
    <property type="project" value="TreeGrafter"/>
</dbReference>
<evidence type="ECO:0000313" key="3">
    <source>
        <dbReference type="Proteomes" id="UP001152888"/>
    </source>
</evidence>
<evidence type="ECO:0000256" key="1">
    <source>
        <dbReference type="ARBA" id="ARBA00006082"/>
    </source>
</evidence>
<comment type="caution">
    <text evidence="2">The sequence shown here is derived from an EMBL/GenBank/DDBJ whole genome shotgun (WGS) entry which is preliminary data.</text>
</comment>
<dbReference type="Gene3D" id="3.30.565.10">
    <property type="entry name" value="Histidine kinase-like ATPase, C-terminal domain"/>
    <property type="match status" value="1"/>
</dbReference>
<reference evidence="2" key="1">
    <citation type="submission" date="2022-03" db="EMBL/GenBank/DDBJ databases">
        <authorList>
            <person name="Sayadi A."/>
        </authorList>
    </citation>
    <scope>NUCLEOTIDE SEQUENCE</scope>
</reference>
<proteinExistence type="inferred from homology"/>
<name>A0A9P0LNE1_ACAOB</name>
<dbReference type="Pfam" id="PF13589">
    <property type="entry name" value="HATPase_c_3"/>
    <property type="match status" value="1"/>
</dbReference>
<protein>
    <submittedName>
        <fullName evidence="2">Uncharacterized protein</fullName>
    </submittedName>
</protein>
<dbReference type="InterPro" id="IPR036890">
    <property type="entry name" value="HATPase_C_sf"/>
</dbReference>
<dbReference type="EMBL" id="CAKOFQ010007339">
    <property type="protein sequence ID" value="CAH1998736.1"/>
    <property type="molecule type" value="Genomic_DNA"/>
</dbReference>
<dbReference type="Proteomes" id="UP001152888">
    <property type="component" value="Unassembled WGS sequence"/>
</dbReference>
<accession>A0A9P0LNE1</accession>
<dbReference type="GO" id="GO:0140664">
    <property type="term" value="F:ATP-dependent DNA damage sensor activity"/>
    <property type="evidence" value="ECO:0007669"/>
    <property type="project" value="InterPro"/>
</dbReference>
<dbReference type="PANTHER" id="PTHR10073:SF52">
    <property type="entry name" value="MISMATCH REPAIR ENDONUCLEASE PMS2"/>
    <property type="match status" value="1"/>
</dbReference>
<dbReference type="GO" id="GO:0006298">
    <property type="term" value="P:mismatch repair"/>
    <property type="evidence" value="ECO:0007669"/>
    <property type="project" value="InterPro"/>
</dbReference>
<dbReference type="InterPro" id="IPR038973">
    <property type="entry name" value="MutL/Mlh/Pms-like"/>
</dbReference>
<dbReference type="AlphaFoldDB" id="A0A9P0LNE1"/>
<dbReference type="OrthoDB" id="10254304at2759"/>
<keyword evidence="3" id="KW-1185">Reference proteome</keyword>
<gene>
    <name evidence="2" type="ORF">ACAOBT_LOCUS24545</name>
</gene>
<dbReference type="SUPFAM" id="SSF55874">
    <property type="entry name" value="ATPase domain of HSP90 chaperone/DNA topoisomerase II/histidine kinase"/>
    <property type="match status" value="1"/>
</dbReference>
<organism evidence="2 3">
    <name type="scientific">Acanthoscelides obtectus</name>
    <name type="common">Bean weevil</name>
    <name type="synonym">Bruchus obtectus</name>
    <dbReference type="NCBI Taxonomy" id="200917"/>
    <lineage>
        <taxon>Eukaryota</taxon>
        <taxon>Metazoa</taxon>
        <taxon>Ecdysozoa</taxon>
        <taxon>Arthropoda</taxon>
        <taxon>Hexapoda</taxon>
        <taxon>Insecta</taxon>
        <taxon>Pterygota</taxon>
        <taxon>Neoptera</taxon>
        <taxon>Endopterygota</taxon>
        <taxon>Coleoptera</taxon>
        <taxon>Polyphaga</taxon>
        <taxon>Cucujiformia</taxon>
        <taxon>Chrysomeloidea</taxon>
        <taxon>Chrysomelidae</taxon>
        <taxon>Bruchinae</taxon>
        <taxon>Bruchini</taxon>
        <taxon>Acanthoscelides</taxon>
    </lineage>
</organism>
<comment type="similarity">
    <text evidence="1">Belongs to the DNA mismatch repair MutL/HexB family.</text>
</comment>